<keyword evidence="2" id="KW-1185">Reference proteome</keyword>
<organism evidence="1 2">
    <name type="scientific">Mycolicibacterium holsaticum</name>
    <dbReference type="NCBI Taxonomy" id="152142"/>
    <lineage>
        <taxon>Bacteria</taxon>
        <taxon>Bacillati</taxon>
        <taxon>Actinomycetota</taxon>
        <taxon>Actinomycetes</taxon>
        <taxon>Mycobacteriales</taxon>
        <taxon>Mycobacteriaceae</taxon>
        <taxon>Mycolicibacterium</taxon>
    </lineage>
</organism>
<sequence length="62" mass="7100">MQVEYDSGMRCFRIQEHPYGPVTLVNYSTPFDSFEVVDDNQLVVYAYGGVAARYNSEGRLLM</sequence>
<comment type="caution">
    <text evidence="1">The sequence shown here is derived from an EMBL/GenBank/DDBJ whole genome shotgun (WGS) entry which is preliminary data.</text>
</comment>
<protein>
    <submittedName>
        <fullName evidence="1">Uncharacterized protein</fullName>
    </submittedName>
</protein>
<reference evidence="2" key="1">
    <citation type="submission" date="2016-09" db="EMBL/GenBank/DDBJ databases">
        <authorList>
            <person name="Greninger A.L."/>
            <person name="Jerome K.R."/>
            <person name="Mcnair B."/>
            <person name="Wallis C."/>
            <person name="Fang F."/>
        </authorList>
    </citation>
    <scope>NUCLEOTIDE SEQUENCE [LARGE SCALE GENOMIC DNA]</scope>
    <source>
        <strain evidence="2">M7</strain>
    </source>
</reference>
<evidence type="ECO:0000313" key="2">
    <source>
        <dbReference type="Proteomes" id="UP000094243"/>
    </source>
</evidence>
<gene>
    <name evidence="1" type="ORF">BHQ17_14545</name>
</gene>
<dbReference type="EMBL" id="MIGZ01000079">
    <property type="protein sequence ID" value="ODQ93100.1"/>
    <property type="molecule type" value="Genomic_DNA"/>
</dbReference>
<dbReference type="AlphaFoldDB" id="A0A1E3RTE7"/>
<dbReference type="Proteomes" id="UP000094243">
    <property type="component" value="Unassembled WGS sequence"/>
</dbReference>
<evidence type="ECO:0000313" key="1">
    <source>
        <dbReference type="EMBL" id="ODQ93100.1"/>
    </source>
</evidence>
<proteinExistence type="predicted"/>
<name>A0A1E3RTE7_9MYCO</name>
<accession>A0A1E3RTE7</accession>